<reference evidence="2 3" key="1">
    <citation type="submission" date="2021-04" db="EMBL/GenBank/DDBJ databases">
        <authorList>
            <person name="Bliznina A."/>
        </authorList>
    </citation>
    <scope>NUCLEOTIDE SEQUENCE [LARGE SCALE GENOMIC DNA]</scope>
</reference>
<dbReference type="SMART" id="SM00020">
    <property type="entry name" value="Tryp_SPc"/>
    <property type="match status" value="1"/>
</dbReference>
<dbReference type="PROSITE" id="PS50240">
    <property type="entry name" value="TRYPSIN_DOM"/>
    <property type="match status" value="1"/>
</dbReference>
<dbReference type="SUPFAM" id="SSF52540">
    <property type="entry name" value="P-loop containing nucleoside triphosphate hydrolases"/>
    <property type="match status" value="1"/>
</dbReference>
<dbReference type="PANTHER" id="PTHR36978">
    <property type="entry name" value="P-LOOP CONTAINING NUCLEOTIDE TRIPHOSPHATE HYDROLASE"/>
    <property type="match status" value="1"/>
</dbReference>
<feature type="domain" description="Peptidase S1" evidence="1">
    <location>
        <begin position="217"/>
        <end position="502"/>
    </location>
</feature>
<dbReference type="InterPro" id="IPR018114">
    <property type="entry name" value="TRYPSIN_HIS"/>
</dbReference>
<dbReference type="Pfam" id="PF00089">
    <property type="entry name" value="Trypsin"/>
    <property type="match status" value="1"/>
</dbReference>
<dbReference type="CDD" id="cd00190">
    <property type="entry name" value="Tryp_SPc"/>
    <property type="match status" value="1"/>
</dbReference>
<sequence>MKLLPTFVFGAIVAQDYFDAEGERKKKKTKVTKSDACGCTEMPKNGPDAVATCVMNGGKRKTIDWTCPATGTTQRFSNIKCKGIRKRKLDEQCGDLVCNCRFEMDAFVSTMNPDEGQAVGLCTNPHKKPTYKLFCDANSDNIHDGGESFQEFRVRCRNGALFKSKFNQVLCGNSIIGGDGWEAGPASMPSGLTCADPTSPFTARRKRKIKDFATSKIVGGQTVDRKSTWPWIVKTPGCGGTIISANPSGTSDWILTAAHCCEGLSSMNVIVGSEDRSIGGASTDEEFRVTSLSIVMHPDYNGDLGSPSSPGADVCLVEVPNLSDAQPVGCVDCWKPACLPAAHVDDKRLCYVAGWGTTSSGGNSPTFLRDVGVHAFSQEACESIPDMSGGIVQDNEFCVGVPDFNGDGITDGGKDSCQDICLIECRREMIFSESQYLLGGVRSVQFMVLSRKEKSMEIICAGFPKTSSKSCSTCLRTLGFKVADYIETAEFLSEIWVEYINGRCSIHKVIEEYNKHGFQANQDIPGNLYWEELFHASPNAKVILTVRDSTEVWNRSMVNFMLQEAKRLGNPGFWLFHRFSSLGWTSPRMLNMLEIIEKVKNTMFFRAPDVKWFPADWRKFTWQSQNEMMGKYWESMKDKYEAQIRRVKEVVPEDRLLVWNIKEGWEPLCKFLDRPVPNSPIPHDNRTGDHEFMERYFLESDVGKEMKSYMKWYFAKFLLKTVIISGALIYEKKNDFRITRALVSSVRSKLNF</sequence>
<dbReference type="Gene3D" id="3.40.50.300">
    <property type="entry name" value="P-loop containing nucleotide triphosphate hydrolases"/>
    <property type="match status" value="1"/>
</dbReference>
<dbReference type="InterPro" id="IPR009003">
    <property type="entry name" value="Peptidase_S1_PA"/>
</dbReference>
<keyword evidence="3" id="KW-1185">Reference proteome</keyword>
<dbReference type="Pfam" id="PF17784">
    <property type="entry name" value="Sulfotransfer_4"/>
    <property type="match status" value="1"/>
</dbReference>
<dbReference type="InterPro" id="IPR040632">
    <property type="entry name" value="Sulfotransfer_4"/>
</dbReference>
<evidence type="ECO:0000313" key="2">
    <source>
        <dbReference type="EMBL" id="CAG5079281.1"/>
    </source>
</evidence>
<dbReference type="SUPFAM" id="SSF50494">
    <property type="entry name" value="Trypsin-like serine proteases"/>
    <property type="match status" value="1"/>
</dbReference>
<dbReference type="Gene3D" id="2.40.10.10">
    <property type="entry name" value="Trypsin-like serine proteases"/>
    <property type="match status" value="1"/>
</dbReference>
<evidence type="ECO:0000313" key="3">
    <source>
        <dbReference type="Proteomes" id="UP001158576"/>
    </source>
</evidence>
<protein>
    <submittedName>
        <fullName evidence="2">Oidioi.mRNA.OKI2018_I69.PAR.g9215.t1.cds</fullName>
    </submittedName>
</protein>
<dbReference type="InterPro" id="IPR027417">
    <property type="entry name" value="P-loop_NTPase"/>
</dbReference>
<proteinExistence type="predicted"/>
<dbReference type="InterPro" id="IPR043504">
    <property type="entry name" value="Peptidase_S1_PA_chymotrypsin"/>
</dbReference>
<organism evidence="2 3">
    <name type="scientific">Oikopleura dioica</name>
    <name type="common">Tunicate</name>
    <dbReference type="NCBI Taxonomy" id="34765"/>
    <lineage>
        <taxon>Eukaryota</taxon>
        <taxon>Metazoa</taxon>
        <taxon>Chordata</taxon>
        <taxon>Tunicata</taxon>
        <taxon>Appendicularia</taxon>
        <taxon>Copelata</taxon>
        <taxon>Oikopleuridae</taxon>
        <taxon>Oikopleura</taxon>
    </lineage>
</organism>
<dbReference type="PANTHER" id="PTHR36978:SF4">
    <property type="entry name" value="P-LOOP CONTAINING NUCLEOSIDE TRIPHOSPHATE HYDROLASE PROTEIN"/>
    <property type="match status" value="1"/>
</dbReference>
<gene>
    <name evidence="2" type="ORF">OKIOD_LOCUS773</name>
</gene>
<accession>A0ABN7RM84</accession>
<dbReference type="Proteomes" id="UP001158576">
    <property type="component" value="Chromosome PAR"/>
</dbReference>
<evidence type="ECO:0000259" key="1">
    <source>
        <dbReference type="PROSITE" id="PS50240"/>
    </source>
</evidence>
<name>A0ABN7RM84_OIKDI</name>
<dbReference type="InterPro" id="IPR001254">
    <property type="entry name" value="Trypsin_dom"/>
</dbReference>
<dbReference type="PROSITE" id="PS00134">
    <property type="entry name" value="TRYPSIN_HIS"/>
    <property type="match status" value="1"/>
</dbReference>
<dbReference type="EMBL" id="OU015568">
    <property type="protein sequence ID" value="CAG5079281.1"/>
    <property type="molecule type" value="Genomic_DNA"/>
</dbReference>